<keyword evidence="2" id="KW-1185">Reference proteome</keyword>
<evidence type="ECO:0000313" key="2">
    <source>
        <dbReference type="Proteomes" id="UP000625711"/>
    </source>
</evidence>
<dbReference type="PANTHER" id="PTHR46060:SF1">
    <property type="entry name" value="MARINER MOS1 TRANSPOSASE-LIKE PROTEIN"/>
    <property type="match status" value="1"/>
</dbReference>
<gene>
    <name evidence="1" type="ORF">GWI33_019316</name>
</gene>
<name>A0A834HRZ8_RHYFE</name>
<reference evidence="1" key="1">
    <citation type="submission" date="2020-08" db="EMBL/GenBank/DDBJ databases">
        <title>Genome sequencing and assembly of the red palm weevil Rhynchophorus ferrugineus.</title>
        <authorList>
            <person name="Dias G.B."/>
            <person name="Bergman C.M."/>
            <person name="Manee M."/>
        </authorList>
    </citation>
    <scope>NUCLEOTIDE SEQUENCE</scope>
    <source>
        <strain evidence="1">AA-2017</strain>
        <tissue evidence="1">Whole larva</tissue>
    </source>
</reference>
<accession>A0A834HRZ8</accession>
<evidence type="ECO:0000313" key="1">
    <source>
        <dbReference type="EMBL" id="KAF7267485.1"/>
    </source>
</evidence>
<dbReference type="InterPro" id="IPR052709">
    <property type="entry name" value="Transposase-MT_Hybrid"/>
</dbReference>
<sequence length="81" mass="9375">MSTDDGERSGRPKGVVADENIKKIHKIILNDRKLKMNNIADTLKISTDRVHHIINKYLGMRNLCVKWVPRELTFDQKTTTN</sequence>
<dbReference type="OrthoDB" id="6118231at2759"/>
<dbReference type="Proteomes" id="UP000625711">
    <property type="component" value="Unassembled WGS sequence"/>
</dbReference>
<proteinExistence type="predicted"/>
<organism evidence="1 2">
    <name type="scientific">Rhynchophorus ferrugineus</name>
    <name type="common">Red palm weevil</name>
    <name type="synonym">Curculio ferrugineus</name>
    <dbReference type="NCBI Taxonomy" id="354439"/>
    <lineage>
        <taxon>Eukaryota</taxon>
        <taxon>Metazoa</taxon>
        <taxon>Ecdysozoa</taxon>
        <taxon>Arthropoda</taxon>
        <taxon>Hexapoda</taxon>
        <taxon>Insecta</taxon>
        <taxon>Pterygota</taxon>
        <taxon>Neoptera</taxon>
        <taxon>Endopterygota</taxon>
        <taxon>Coleoptera</taxon>
        <taxon>Polyphaga</taxon>
        <taxon>Cucujiformia</taxon>
        <taxon>Curculionidae</taxon>
        <taxon>Dryophthorinae</taxon>
        <taxon>Rhynchophorus</taxon>
    </lineage>
</organism>
<protein>
    <submittedName>
        <fullName evidence="1">Uncharacterized protein</fullName>
    </submittedName>
</protein>
<dbReference type="PANTHER" id="PTHR46060">
    <property type="entry name" value="MARINER MOS1 TRANSPOSASE-LIKE PROTEIN"/>
    <property type="match status" value="1"/>
</dbReference>
<comment type="caution">
    <text evidence="1">The sequence shown here is derived from an EMBL/GenBank/DDBJ whole genome shotgun (WGS) entry which is preliminary data.</text>
</comment>
<dbReference type="AlphaFoldDB" id="A0A834HRZ8"/>
<dbReference type="EMBL" id="JAACXV010014418">
    <property type="protein sequence ID" value="KAF7267485.1"/>
    <property type="molecule type" value="Genomic_DNA"/>
</dbReference>